<name>A0AAV3Q0B9_LITER</name>
<sequence length="173" mass="19809">MFEESHSDSDQAFLESVQHFLLNDTDIPQLFSCTKSPDESLTQSSSASSCAKQGPDDWKRFRGVRRRPWGKFAAEIRDPERKGMRLWLGTYEKPEDAALAYDQAAFKLRGSRAKLNFPHLIGSDVPEPIRVTPRKRNLENSSCPSQSYSLNENPTILKKRNIFGWLENSFLEI</sequence>
<keyword evidence="3" id="KW-0805">Transcription regulation</keyword>
<dbReference type="EMBL" id="BAABME010002959">
    <property type="protein sequence ID" value="GAA0156836.1"/>
    <property type="molecule type" value="Genomic_DNA"/>
</dbReference>
<dbReference type="Gene3D" id="3.30.730.10">
    <property type="entry name" value="AP2/ERF domain"/>
    <property type="match status" value="1"/>
</dbReference>
<comment type="subcellular location">
    <subcellularLocation>
        <location evidence="1">Nucleus</location>
    </subcellularLocation>
</comment>
<evidence type="ECO:0000259" key="8">
    <source>
        <dbReference type="PROSITE" id="PS51032"/>
    </source>
</evidence>
<dbReference type="InterPro" id="IPR016177">
    <property type="entry name" value="DNA-bd_dom_sf"/>
</dbReference>
<evidence type="ECO:0000313" key="9">
    <source>
        <dbReference type="EMBL" id="GAA0156836.1"/>
    </source>
</evidence>
<gene>
    <name evidence="9" type="ORF">LIER_14231</name>
</gene>
<evidence type="ECO:0000256" key="7">
    <source>
        <dbReference type="SAM" id="MobiDB-lite"/>
    </source>
</evidence>
<dbReference type="PRINTS" id="PR00367">
    <property type="entry name" value="ETHRSPELEMNT"/>
</dbReference>
<dbReference type="PROSITE" id="PS51032">
    <property type="entry name" value="AP2_ERF"/>
    <property type="match status" value="1"/>
</dbReference>
<evidence type="ECO:0000256" key="6">
    <source>
        <dbReference type="ARBA" id="ARBA00023242"/>
    </source>
</evidence>
<evidence type="ECO:0000313" key="10">
    <source>
        <dbReference type="Proteomes" id="UP001454036"/>
    </source>
</evidence>
<dbReference type="PANTHER" id="PTHR31190:SF407">
    <property type="entry name" value="ETHYLENE-RESPONSIVE TRANSCRIPTION FACTOR 13-LIKE"/>
    <property type="match status" value="1"/>
</dbReference>
<keyword evidence="5" id="KW-0804">Transcription</keyword>
<dbReference type="GO" id="GO:0005634">
    <property type="term" value="C:nucleus"/>
    <property type="evidence" value="ECO:0007669"/>
    <property type="project" value="UniProtKB-SubCell"/>
</dbReference>
<keyword evidence="10" id="KW-1185">Reference proteome</keyword>
<dbReference type="GO" id="GO:0009873">
    <property type="term" value="P:ethylene-activated signaling pathway"/>
    <property type="evidence" value="ECO:0007669"/>
    <property type="project" value="InterPro"/>
</dbReference>
<keyword evidence="4" id="KW-0238">DNA-binding</keyword>
<dbReference type="SUPFAM" id="SSF54171">
    <property type="entry name" value="DNA-binding domain"/>
    <property type="match status" value="1"/>
</dbReference>
<dbReference type="SMART" id="SM00380">
    <property type="entry name" value="AP2"/>
    <property type="match status" value="1"/>
</dbReference>
<feature type="region of interest" description="Disordered" evidence="7">
    <location>
        <begin position="36"/>
        <end position="57"/>
    </location>
</feature>
<evidence type="ECO:0000256" key="3">
    <source>
        <dbReference type="ARBA" id="ARBA00023015"/>
    </source>
</evidence>
<dbReference type="CDD" id="cd00018">
    <property type="entry name" value="AP2"/>
    <property type="match status" value="1"/>
</dbReference>
<dbReference type="InterPro" id="IPR036955">
    <property type="entry name" value="AP2/ERF_dom_sf"/>
</dbReference>
<evidence type="ECO:0000256" key="4">
    <source>
        <dbReference type="ARBA" id="ARBA00023125"/>
    </source>
</evidence>
<dbReference type="InterPro" id="IPR044808">
    <property type="entry name" value="ERF_plant"/>
</dbReference>
<dbReference type="GO" id="GO:0003677">
    <property type="term" value="F:DNA binding"/>
    <property type="evidence" value="ECO:0007669"/>
    <property type="project" value="UniProtKB-KW"/>
</dbReference>
<accession>A0AAV3Q0B9</accession>
<keyword evidence="6" id="KW-0539">Nucleus</keyword>
<feature type="domain" description="AP2/ERF" evidence="8">
    <location>
        <begin position="60"/>
        <end position="118"/>
    </location>
</feature>
<dbReference type="Proteomes" id="UP001454036">
    <property type="component" value="Unassembled WGS sequence"/>
</dbReference>
<organism evidence="9 10">
    <name type="scientific">Lithospermum erythrorhizon</name>
    <name type="common">Purple gromwell</name>
    <name type="synonym">Lithospermum officinale var. erythrorhizon</name>
    <dbReference type="NCBI Taxonomy" id="34254"/>
    <lineage>
        <taxon>Eukaryota</taxon>
        <taxon>Viridiplantae</taxon>
        <taxon>Streptophyta</taxon>
        <taxon>Embryophyta</taxon>
        <taxon>Tracheophyta</taxon>
        <taxon>Spermatophyta</taxon>
        <taxon>Magnoliopsida</taxon>
        <taxon>eudicotyledons</taxon>
        <taxon>Gunneridae</taxon>
        <taxon>Pentapetalae</taxon>
        <taxon>asterids</taxon>
        <taxon>lamiids</taxon>
        <taxon>Boraginales</taxon>
        <taxon>Boraginaceae</taxon>
        <taxon>Boraginoideae</taxon>
        <taxon>Lithospermeae</taxon>
        <taxon>Lithospermum</taxon>
    </lineage>
</organism>
<dbReference type="Pfam" id="PF00847">
    <property type="entry name" value="AP2"/>
    <property type="match status" value="1"/>
</dbReference>
<evidence type="ECO:0000256" key="5">
    <source>
        <dbReference type="ARBA" id="ARBA00023163"/>
    </source>
</evidence>
<dbReference type="InterPro" id="IPR001471">
    <property type="entry name" value="AP2/ERF_dom"/>
</dbReference>
<dbReference type="AlphaFoldDB" id="A0AAV3Q0B9"/>
<dbReference type="PANTHER" id="PTHR31190">
    <property type="entry name" value="DNA-BINDING DOMAIN"/>
    <property type="match status" value="1"/>
</dbReference>
<reference evidence="9 10" key="1">
    <citation type="submission" date="2024-01" db="EMBL/GenBank/DDBJ databases">
        <title>The complete chloroplast genome sequence of Lithospermum erythrorhizon: insights into the phylogenetic relationship among Boraginaceae species and the maternal lineages of purple gromwells.</title>
        <authorList>
            <person name="Okada T."/>
            <person name="Watanabe K."/>
        </authorList>
    </citation>
    <scope>NUCLEOTIDE SEQUENCE [LARGE SCALE GENOMIC DNA]</scope>
</reference>
<proteinExistence type="predicted"/>
<dbReference type="GO" id="GO:0006952">
    <property type="term" value="P:defense response"/>
    <property type="evidence" value="ECO:0007669"/>
    <property type="project" value="UniProtKB-KW"/>
</dbReference>
<protein>
    <recommendedName>
        <fullName evidence="8">AP2/ERF domain-containing protein</fullName>
    </recommendedName>
</protein>
<dbReference type="FunFam" id="3.30.730.10:FF:000001">
    <property type="entry name" value="Ethylene-responsive transcription factor 2"/>
    <property type="match status" value="1"/>
</dbReference>
<keyword evidence="2" id="KW-0611">Plant defense</keyword>
<dbReference type="GO" id="GO:0003700">
    <property type="term" value="F:DNA-binding transcription factor activity"/>
    <property type="evidence" value="ECO:0007669"/>
    <property type="project" value="InterPro"/>
</dbReference>
<comment type="caution">
    <text evidence="9">The sequence shown here is derived from an EMBL/GenBank/DDBJ whole genome shotgun (WGS) entry which is preliminary data.</text>
</comment>
<evidence type="ECO:0000256" key="1">
    <source>
        <dbReference type="ARBA" id="ARBA00004123"/>
    </source>
</evidence>
<evidence type="ECO:0000256" key="2">
    <source>
        <dbReference type="ARBA" id="ARBA00022821"/>
    </source>
</evidence>